<accession>A0ABP8WXI7</accession>
<proteinExistence type="predicted"/>
<dbReference type="EMBL" id="BAABKM010000002">
    <property type="protein sequence ID" value="GAA4695759.1"/>
    <property type="molecule type" value="Genomic_DNA"/>
</dbReference>
<evidence type="ECO:0000313" key="1">
    <source>
        <dbReference type="EMBL" id="GAA4695759.1"/>
    </source>
</evidence>
<sequence>MELQPRDAPLPPFFAAVRRRHPDVDIVLLPPEQRAAEPVQQVEQATEQQLANAFDLATGIATKAWAEAVGDGQVPETRFAFGDDPTSVEARARLAGRLGESPLETLAAALTRDGWELAYRAGAVSQLIGRRATMHLRATYAAASGSFVLTATSTSLPVGADRARELARR</sequence>
<organism evidence="1 2">
    <name type="scientific">Nocardioides conyzicola</name>
    <dbReference type="NCBI Taxonomy" id="1651781"/>
    <lineage>
        <taxon>Bacteria</taxon>
        <taxon>Bacillati</taxon>
        <taxon>Actinomycetota</taxon>
        <taxon>Actinomycetes</taxon>
        <taxon>Propionibacteriales</taxon>
        <taxon>Nocardioidaceae</taxon>
        <taxon>Nocardioides</taxon>
    </lineage>
</organism>
<reference evidence="2" key="1">
    <citation type="journal article" date="2019" name="Int. J. Syst. Evol. Microbiol.">
        <title>The Global Catalogue of Microorganisms (GCM) 10K type strain sequencing project: providing services to taxonomists for standard genome sequencing and annotation.</title>
        <authorList>
            <consortium name="The Broad Institute Genomics Platform"/>
            <consortium name="The Broad Institute Genome Sequencing Center for Infectious Disease"/>
            <person name="Wu L."/>
            <person name="Ma J."/>
        </authorList>
    </citation>
    <scope>NUCLEOTIDE SEQUENCE [LARGE SCALE GENOMIC DNA]</scope>
    <source>
        <strain evidence="2">JCM 18531</strain>
    </source>
</reference>
<dbReference type="RefSeq" id="WP_345519634.1">
    <property type="nucleotide sequence ID" value="NZ_BAABKM010000002.1"/>
</dbReference>
<keyword evidence="2" id="KW-1185">Reference proteome</keyword>
<evidence type="ECO:0000313" key="2">
    <source>
        <dbReference type="Proteomes" id="UP001499974"/>
    </source>
</evidence>
<gene>
    <name evidence="1" type="ORF">GCM10023349_08790</name>
</gene>
<protein>
    <submittedName>
        <fullName evidence="1">Uncharacterized protein</fullName>
    </submittedName>
</protein>
<dbReference type="Proteomes" id="UP001499974">
    <property type="component" value="Unassembled WGS sequence"/>
</dbReference>
<comment type="caution">
    <text evidence="1">The sequence shown here is derived from an EMBL/GenBank/DDBJ whole genome shotgun (WGS) entry which is preliminary data.</text>
</comment>
<name>A0ABP8WXI7_9ACTN</name>